<keyword evidence="1" id="KW-0472">Membrane</keyword>
<name>A0ABW8UJD4_9LACT</name>
<keyword evidence="1" id="KW-1133">Transmembrane helix</keyword>
<protein>
    <recommendedName>
        <fullName evidence="4">ABC transporter permease</fullName>
    </recommendedName>
</protein>
<dbReference type="RefSeq" id="WP_407124065.1">
    <property type="nucleotide sequence ID" value="NZ_JBGQQF010000015.1"/>
</dbReference>
<gene>
    <name evidence="2" type="ORF">ACEN37_07140</name>
</gene>
<reference evidence="2 3" key="1">
    <citation type="submission" date="2024-08" db="EMBL/GenBank/DDBJ databases">
        <authorList>
            <person name="Arias E."/>
        </authorList>
    </citation>
    <scope>NUCLEOTIDE SEQUENCE [LARGE SCALE GENOMIC DNA]</scope>
    <source>
        <strain evidence="2 3">FAM 24106</strain>
    </source>
</reference>
<accession>A0ABW8UJD4</accession>
<proteinExistence type="predicted"/>
<evidence type="ECO:0000313" key="3">
    <source>
        <dbReference type="Proteomes" id="UP001625374"/>
    </source>
</evidence>
<evidence type="ECO:0000313" key="2">
    <source>
        <dbReference type="EMBL" id="MFL2103031.1"/>
    </source>
</evidence>
<feature type="transmembrane region" description="Helical" evidence="1">
    <location>
        <begin position="122"/>
        <end position="149"/>
    </location>
</feature>
<organism evidence="2 3">
    <name type="scientific">Marinilactibacillus psychrotolerans</name>
    <dbReference type="NCBI Taxonomy" id="191770"/>
    <lineage>
        <taxon>Bacteria</taxon>
        <taxon>Bacillati</taxon>
        <taxon>Bacillota</taxon>
        <taxon>Bacilli</taxon>
        <taxon>Lactobacillales</taxon>
        <taxon>Carnobacteriaceae</taxon>
        <taxon>Marinilactibacillus</taxon>
    </lineage>
</organism>
<keyword evidence="3" id="KW-1185">Reference proteome</keyword>
<feature type="transmembrane region" description="Helical" evidence="1">
    <location>
        <begin position="79"/>
        <end position="101"/>
    </location>
</feature>
<comment type="caution">
    <text evidence="2">The sequence shown here is derived from an EMBL/GenBank/DDBJ whole genome shotgun (WGS) entry which is preliminary data.</text>
</comment>
<keyword evidence="1" id="KW-0812">Transmembrane</keyword>
<dbReference type="EMBL" id="JBGQQK010000018">
    <property type="protein sequence ID" value="MFL2103031.1"/>
    <property type="molecule type" value="Genomic_DNA"/>
</dbReference>
<feature type="transmembrane region" description="Helical" evidence="1">
    <location>
        <begin position="253"/>
        <end position="275"/>
    </location>
</feature>
<evidence type="ECO:0000256" key="1">
    <source>
        <dbReference type="SAM" id="Phobius"/>
    </source>
</evidence>
<evidence type="ECO:0008006" key="4">
    <source>
        <dbReference type="Google" id="ProtNLM"/>
    </source>
</evidence>
<feature type="transmembrane region" description="Helical" evidence="1">
    <location>
        <begin position="220"/>
        <end position="241"/>
    </location>
</feature>
<feature type="transmembrane region" description="Helical" evidence="1">
    <location>
        <begin position="20"/>
        <end position="45"/>
    </location>
</feature>
<feature type="transmembrane region" description="Helical" evidence="1">
    <location>
        <begin position="189"/>
        <end position="208"/>
    </location>
</feature>
<dbReference type="Proteomes" id="UP001625374">
    <property type="component" value="Unassembled WGS sequence"/>
</dbReference>
<sequence length="281" mass="32363">MKKHLKHFIRLVNFEFERMFKFLASIMAIVVISNLVGFVVVPLSYMSSANEMMQRESWTVQQFIDNNELFSIYNVFRSFWMTGPIALGAIGLLLFSIFIWYREWFGKNTFVYRLLMLPVPRMQIYFSKLLVILVGIFSLLSIQLIMLWIGNQIIPNFVSNDLYQELGVAELLSSSALSFLIHNNIYEFLSIYGVGIVALLVLFTAILLERSFRVKGLIFGFIYCVITLATIISPLLIPIIAQNRYILFTSEQVALHAVMIVIVGVTSIFISRYLLKHKITV</sequence>